<dbReference type="InterPro" id="IPR045336">
    <property type="entry name" value="MmgE_PrpD_N"/>
</dbReference>
<sequence>MLGTAQKTSVQNGAFVNGVLCHALDYDDTTWGFMGHPSAVIVPTVLAVGETYKISEADVLKAFIIGTEVSCRLGELTKPTLYENGWHATSVVGVLGAAAAAGYLLKLDVQQLENCFGIAATTAFGLRSGMAFEASVQDPRAYFSSITILLLSIKKTK</sequence>
<gene>
    <name evidence="3" type="ORF">ELQ35_19800</name>
</gene>
<dbReference type="PANTHER" id="PTHR16943:SF8">
    <property type="entry name" value="2-METHYLCITRATE DEHYDRATASE"/>
    <property type="match status" value="1"/>
</dbReference>
<evidence type="ECO:0000259" key="2">
    <source>
        <dbReference type="Pfam" id="PF03972"/>
    </source>
</evidence>
<dbReference type="InterPro" id="IPR042183">
    <property type="entry name" value="MmgE/PrpD_sf_1"/>
</dbReference>
<name>A0A3S0TWW7_9BACI</name>
<evidence type="ECO:0000256" key="1">
    <source>
        <dbReference type="ARBA" id="ARBA00006174"/>
    </source>
</evidence>
<dbReference type="RefSeq" id="WP_126866908.1">
    <property type="nucleotide sequence ID" value="NZ_JAUSTX010000027.1"/>
</dbReference>
<dbReference type="EMBL" id="RYZZ01000038">
    <property type="protein sequence ID" value="RUQ25834.1"/>
    <property type="molecule type" value="Genomic_DNA"/>
</dbReference>
<organism evidence="3 4">
    <name type="scientific">Peribacillus cavernae</name>
    <dbReference type="NCBI Taxonomy" id="1674310"/>
    <lineage>
        <taxon>Bacteria</taxon>
        <taxon>Bacillati</taxon>
        <taxon>Bacillota</taxon>
        <taxon>Bacilli</taxon>
        <taxon>Bacillales</taxon>
        <taxon>Bacillaceae</taxon>
        <taxon>Peribacillus</taxon>
    </lineage>
</organism>
<comment type="caution">
    <text evidence="3">The sequence shown here is derived from an EMBL/GenBank/DDBJ whole genome shotgun (WGS) entry which is preliminary data.</text>
</comment>
<dbReference type="Pfam" id="PF03972">
    <property type="entry name" value="MmgE_PrpD_N"/>
    <property type="match status" value="1"/>
</dbReference>
<dbReference type="InterPro" id="IPR036148">
    <property type="entry name" value="MmgE/PrpD_sf"/>
</dbReference>
<feature type="domain" description="MmgE/PrpD N-terminal" evidence="2">
    <location>
        <begin position="2"/>
        <end position="128"/>
    </location>
</feature>
<protein>
    <recommendedName>
        <fullName evidence="2">MmgE/PrpD N-terminal domain-containing protein</fullName>
    </recommendedName>
</protein>
<reference evidence="3 4" key="1">
    <citation type="submission" date="2018-12" db="EMBL/GenBank/DDBJ databases">
        <title>Bacillus chawlae sp. nov., Bacillus glennii sp. nov., and Bacillus saganii sp. nov. Isolated from the Vehicle Assembly Building at Kennedy Space Center where the Viking Spacecraft were Assembled.</title>
        <authorList>
            <person name="Seuylemezian A."/>
            <person name="Vaishampayan P."/>
        </authorList>
    </citation>
    <scope>NUCLEOTIDE SEQUENCE [LARGE SCALE GENOMIC DNA]</scope>
    <source>
        <strain evidence="3 4">L5</strain>
    </source>
</reference>
<proteinExistence type="inferred from homology"/>
<dbReference type="Proteomes" id="UP000267430">
    <property type="component" value="Unassembled WGS sequence"/>
</dbReference>
<dbReference type="PANTHER" id="PTHR16943">
    <property type="entry name" value="2-METHYLCITRATE DEHYDRATASE-RELATED"/>
    <property type="match status" value="1"/>
</dbReference>
<evidence type="ECO:0000313" key="4">
    <source>
        <dbReference type="Proteomes" id="UP000267430"/>
    </source>
</evidence>
<evidence type="ECO:0000313" key="3">
    <source>
        <dbReference type="EMBL" id="RUQ25834.1"/>
    </source>
</evidence>
<dbReference type="OrthoDB" id="9795089at2"/>
<accession>A0A3S0TWW7</accession>
<keyword evidence="4" id="KW-1185">Reference proteome</keyword>
<dbReference type="AlphaFoldDB" id="A0A3S0TWW7"/>
<dbReference type="Gene3D" id="1.10.4100.10">
    <property type="entry name" value="2-methylcitrate dehydratase PrpD"/>
    <property type="match status" value="1"/>
</dbReference>
<dbReference type="InterPro" id="IPR005656">
    <property type="entry name" value="MmgE_PrpD"/>
</dbReference>
<dbReference type="SUPFAM" id="SSF103378">
    <property type="entry name" value="2-methylcitrate dehydratase PrpD"/>
    <property type="match status" value="1"/>
</dbReference>
<comment type="similarity">
    <text evidence="1">Belongs to the PrpD family.</text>
</comment>
<dbReference type="GO" id="GO:0016829">
    <property type="term" value="F:lyase activity"/>
    <property type="evidence" value="ECO:0007669"/>
    <property type="project" value="InterPro"/>
</dbReference>